<organism evidence="1 3">
    <name type="scientific">Xylella fastidiosa subsp. sandyi Ann-1</name>
    <dbReference type="NCBI Taxonomy" id="155920"/>
    <lineage>
        <taxon>Bacteria</taxon>
        <taxon>Pseudomonadati</taxon>
        <taxon>Pseudomonadota</taxon>
        <taxon>Gammaproteobacteria</taxon>
        <taxon>Lysobacterales</taxon>
        <taxon>Lysobacteraceae</taxon>
        <taxon>Xylella</taxon>
    </lineage>
</organism>
<dbReference type="KEGG" id="xfs:D934_08550"/>
<name>A0A060HAQ2_XYLFS</name>
<dbReference type="EMBL" id="CP006696">
    <property type="protein sequence ID" value="AIC10002.1"/>
    <property type="molecule type" value="Genomic_DNA"/>
</dbReference>
<reference evidence="1 3" key="1">
    <citation type="submission" date="2013-08" db="EMBL/GenBank/DDBJ databases">
        <authorList>
            <person name="Stouthamer R."/>
            <person name="Nunney L."/>
        </authorList>
    </citation>
    <scope>NUCLEOTIDE SEQUENCE [LARGE SCALE GENOMIC DNA]</scope>
    <source>
        <strain evidence="3">ann-1</strain>
        <strain evidence="1">Ann-1</strain>
    </source>
</reference>
<proteinExistence type="predicted"/>
<dbReference type="EMBL" id="CP006696">
    <property type="protein sequence ID" value="AIC10230.1"/>
    <property type="molecule type" value="Genomic_DNA"/>
</dbReference>
<evidence type="ECO:0000313" key="1">
    <source>
        <dbReference type="EMBL" id="AIC10002.1"/>
    </source>
</evidence>
<sequence length="160" mass="16671">MSGIDLSTYGGRLLDLGYAGQVIDLNTSGLCNYKNAGETPIDFGLFVARGPKDATCKAPDGADAAILGISVRHVTMVADAAGQVRYAPHAMVPVLEIGRIWVICEDGCRPDDPVFIRIAGTGAWGAARSAAIASDTIPYPQAIWDSTSAPGALGVIRILK</sequence>
<evidence type="ECO:0000313" key="2">
    <source>
        <dbReference type="EMBL" id="AIC10230.1"/>
    </source>
</evidence>
<dbReference type="HOGENOM" id="CLU_1651519_0_0_6"/>
<protein>
    <submittedName>
        <fullName evidence="1">Uncharacterized protein</fullName>
    </submittedName>
</protein>
<dbReference type="Proteomes" id="UP000027215">
    <property type="component" value="Chromosome"/>
</dbReference>
<dbReference type="InterPro" id="IPR054438">
    <property type="entry name" value="Struct_cement_gp24/gp6"/>
</dbReference>
<dbReference type="RefSeq" id="WP_020852382.1">
    <property type="nucleotide sequence ID" value="NZ_CP006696.1"/>
</dbReference>
<dbReference type="AlphaFoldDB" id="A0A060HAQ2"/>
<accession>A0A060HAQ2</accession>
<dbReference type="PATRIC" id="fig|155920.8.peg.1552"/>
<dbReference type="Pfam" id="PF22758">
    <property type="entry name" value="Phage_cement"/>
    <property type="match status" value="1"/>
</dbReference>
<evidence type="ECO:0000313" key="3">
    <source>
        <dbReference type="Proteomes" id="UP000027215"/>
    </source>
</evidence>
<gene>
    <name evidence="1" type="ORF">D934_06660</name>
    <name evidence="2" type="ORF">D934_08550</name>
</gene>
<dbReference type="KEGG" id="xfs:D934_06660"/>